<evidence type="ECO:0000256" key="2">
    <source>
        <dbReference type="ARBA" id="ARBA00022723"/>
    </source>
</evidence>
<keyword evidence="8" id="KW-1133">Transmembrane helix</keyword>
<dbReference type="AlphaFoldDB" id="A0A542DBB2"/>
<comment type="similarity">
    <text evidence="6">Belongs to the peptidase M48 family.</text>
</comment>
<evidence type="ECO:0000259" key="9">
    <source>
        <dbReference type="Pfam" id="PF01435"/>
    </source>
</evidence>
<comment type="cofactor">
    <cofactor evidence="6">
        <name>Zn(2+)</name>
        <dbReference type="ChEBI" id="CHEBI:29105"/>
    </cofactor>
    <text evidence="6">Binds 1 zinc ion per subunit.</text>
</comment>
<feature type="transmembrane region" description="Helical" evidence="8">
    <location>
        <begin position="88"/>
        <end position="106"/>
    </location>
</feature>
<feature type="transmembrane region" description="Helical" evidence="8">
    <location>
        <begin position="259"/>
        <end position="278"/>
    </location>
</feature>
<dbReference type="EMBL" id="VFMM01000004">
    <property type="protein sequence ID" value="TQJ00344.1"/>
    <property type="molecule type" value="Genomic_DNA"/>
</dbReference>
<dbReference type="Gene3D" id="3.30.2010.10">
    <property type="entry name" value="Metalloproteases ('zincins'), catalytic domain"/>
    <property type="match status" value="1"/>
</dbReference>
<feature type="compositionally biased region" description="Pro residues" evidence="7">
    <location>
        <begin position="32"/>
        <end position="41"/>
    </location>
</feature>
<feature type="region of interest" description="Disordered" evidence="7">
    <location>
        <begin position="1"/>
        <end position="53"/>
    </location>
</feature>
<keyword evidence="3 6" id="KW-0378">Hydrolase</keyword>
<name>A0A542DBB2_9ACTN</name>
<protein>
    <submittedName>
        <fullName evidence="10">Zn-dependent protease with chaperone function</fullName>
    </submittedName>
</protein>
<dbReference type="GO" id="GO:0046872">
    <property type="term" value="F:metal ion binding"/>
    <property type="evidence" value="ECO:0007669"/>
    <property type="project" value="UniProtKB-KW"/>
</dbReference>
<sequence>MTGPGDPYNQNGAEGPGPNQVPPPGHPEHGHPFPPRPPQLPGPDGTRSDHRDRALPEASAWTALLSAVPWFFWSLVLVVWVAGAIGFGWGWIVIAVWILSGALIFAPSTEELLAKHLFRLRKPTLIEQQRLAPVWHQLLQRAGVVHGRFSLWIQESDEVNATPTPGHTVGVTRWALYTLPPQHLEAALAHELSHHLGGRAWLSLIDFWYSIPARGGLIVVRAVARLMRRVPALGCVIGGFMVMAYAGIVLAAITFGHGYVWPILFLTPFIAPPLLAWLSRWRVKEADKKAAMLGYGTTLVQVLYGWQMQHQQSLGRDGSRRAQVMSSTPSLVERVHTIEQAAGIPPAAWGNH</sequence>
<dbReference type="Proteomes" id="UP000316298">
    <property type="component" value="Unassembled WGS sequence"/>
</dbReference>
<dbReference type="GO" id="GO:0006508">
    <property type="term" value="P:proteolysis"/>
    <property type="evidence" value="ECO:0007669"/>
    <property type="project" value="UniProtKB-KW"/>
</dbReference>
<evidence type="ECO:0000313" key="10">
    <source>
        <dbReference type="EMBL" id="TQJ00344.1"/>
    </source>
</evidence>
<keyword evidence="8" id="KW-0812">Transmembrane</keyword>
<organism evidence="10 11">
    <name type="scientific">Kribbella jejuensis</name>
    <dbReference type="NCBI Taxonomy" id="236068"/>
    <lineage>
        <taxon>Bacteria</taxon>
        <taxon>Bacillati</taxon>
        <taxon>Actinomycetota</taxon>
        <taxon>Actinomycetes</taxon>
        <taxon>Propionibacteriales</taxon>
        <taxon>Kribbellaceae</taxon>
        <taxon>Kribbella</taxon>
    </lineage>
</organism>
<evidence type="ECO:0000256" key="3">
    <source>
        <dbReference type="ARBA" id="ARBA00022801"/>
    </source>
</evidence>
<evidence type="ECO:0000256" key="4">
    <source>
        <dbReference type="ARBA" id="ARBA00022833"/>
    </source>
</evidence>
<gene>
    <name evidence="10" type="ORF">FB475_7341</name>
</gene>
<keyword evidence="4 6" id="KW-0862">Zinc</keyword>
<evidence type="ECO:0000256" key="1">
    <source>
        <dbReference type="ARBA" id="ARBA00022670"/>
    </source>
</evidence>
<dbReference type="OrthoDB" id="3474767at2"/>
<accession>A0A542DBB2</accession>
<feature type="transmembrane region" description="Helical" evidence="8">
    <location>
        <begin position="230"/>
        <end position="253"/>
    </location>
</feature>
<evidence type="ECO:0000313" key="11">
    <source>
        <dbReference type="Proteomes" id="UP000316298"/>
    </source>
</evidence>
<keyword evidence="1 6" id="KW-0645">Protease</keyword>
<feature type="transmembrane region" description="Helical" evidence="8">
    <location>
        <begin position="60"/>
        <end position="82"/>
    </location>
</feature>
<dbReference type="InterPro" id="IPR001915">
    <property type="entry name" value="Peptidase_M48"/>
</dbReference>
<keyword evidence="11" id="KW-1185">Reference proteome</keyword>
<keyword evidence="5 6" id="KW-0482">Metalloprotease</keyword>
<evidence type="ECO:0000256" key="7">
    <source>
        <dbReference type="SAM" id="MobiDB-lite"/>
    </source>
</evidence>
<dbReference type="GO" id="GO:0004222">
    <property type="term" value="F:metalloendopeptidase activity"/>
    <property type="evidence" value="ECO:0007669"/>
    <property type="project" value="InterPro"/>
</dbReference>
<evidence type="ECO:0000256" key="5">
    <source>
        <dbReference type="ARBA" id="ARBA00023049"/>
    </source>
</evidence>
<proteinExistence type="inferred from homology"/>
<reference evidence="10 11" key="1">
    <citation type="submission" date="2019-06" db="EMBL/GenBank/DDBJ databases">
        <title>Sequencing the genomes of 1000 actinobacteria strains.</title>
        <authorList>
            <person name="Klenk H.-P."/>
        </authorList>
    </citation>
    <scope>NUCLEOTIDE SEQUENCE [LARGE SCALE GENOMIC DNA]</scope>
    <source>
        <strain evidence="10 11">DSM 17305</strain>
    </source>
</reference>
<comment type="caution">
    <text evidence="10">The sequence shown here is derived from an EMBL/GenBank/DDBJ whole genome shotgun (WGS) entry which is preliminary data.</text>
</comment>
<dbReference type="Pfam" id="PF01435">
    <property type="entry name" value="Peptidase_M48"/>
    <property type="match status" value="1"/>
</dbReference>
<feature type="domain" description="Peptidase M48" evidence="9">
    <location>
        <begin position="127"/>
        <end position="340"/>
    </location>
</feature>
<evidence type="ECO:0000256" key="6">
    <source>
        <dbReference type="RuleBase" id="RU003983"/>
    </source>
</evidence>
<evidence type="ECO:0000256" key="8">
    <source>
        <dbReference type="SAM" id="Phobius"/>
    </source>
</evidence>
<keyword evidence="8" id="KW-0472">Membrane</keyword>
<keyword evidence="2" id="KW-0479">Metal-binding</keyword>